<protein>
    <recommendedName>
        <fullName evidence="20">Cadherin-1</fullName>
    </recommendedName>
</protein>
<dbReference type="CDD" id="cd11304">
    <property type="entry name" value="Cadherin_repeat"/>
    <property type="match status" value="5"/>
</dbReference>
<keyword evidence="7" id="KW-0963">Cytoplasm</keyword>
<evidence type="ECO:0000256" key="14">
    <source>
        <dbReference type="ARBA" id="ARBA00022889"/>
    </source>
</evidence>
<dbReference type="FunFam" id="2.60.40.60:FF:000022">
    <property type="entry name" value="Cadherin 2"/>
    <property type="match status" value="2"/>
</dbReference>
<dbReference type="SUPFAM" id="SSF49313">
    <property type="entry name" value="Cadherin-like"/>
    <property type="match status" value="9"/>
</dbReference>
<keyword evidence="6" id="KW-1003">Cell membrane</keyword>
<dbReference type="GO" id="GO:0045296">
    <property type="term" value="F:cadherin binding"/>
    <property type="evidence" value="ECO:0007669"/>
    <property type="project" value="TreeGrafter"/>
</dbReference>
<evidence type="ECO:0000256" key="2">
    <source>
        <dbReference type="ARBA" id="ARBA00004251"/>
    </source>
</evidence>
<organism evidence="28 29">
    <name type="scientific">Danionella cerebrum</name>
    <dbReference type="NCBI Taxonomy" id="2873325"/>
    <lineage>
        <taxon>Eukaryota</taxon>
        <taxon>Metazoa</taxon>
        <taxon>Chordata</taxon>
        <taxon>Craniata</taxon>
        <taxon>Vertebrata</taxon>
        <taxon>Euteleostomi</taxon>
        <taxon>Actinopterygii</taxon>
        <taxon>Neopterygii</taxon>
        <taxon>Teleostei</taxon>
        <taxon>Ostariophysi</taxon>
        <taxon>Cypriniformes</taxon>
        <taxon>Danionidae</taxon>
        <taxon>Danioninae</taxon>
        <taxon>Danionella</taxon>
    </lineage>
</organism>
<dbReference type="GO" id="GO:0001764">
    <property type="term" value="P:neuron migration"/>
    <property type="evidence" value="ECO:0007669"/>
    <property type="project" value="UniProtKB-ARBA"/>
</dbReference>
<sequence>MGCGTIVRFGVIAVLFQMGLGHWVVPPALLPENSRGPFPAKVVQIKSLQQLEMTYQINGEGADLDPKGVFIIDKSSGWISVTQSLDREKKASYRLTVHAKGTSMNVEEKPLEIFINVIDQNDNRPEFTQNPFNGSVTEAAGRGDVFMQVTATDADDPNTYNAEVWFSIISQDPPVPKMFGINNKTGEIFVQETGFDKEICSKYTLTIQAADLQGQGMSTIGSAIITITDSNDNAPQFEKSSYTVSVPEHKVGAVVARLPVTDEDEPGSPAWSTKYRIISGDENEFFNVSTGPSQLEGIITIVKPLDLEKNKQFVLSVIVENDDPFVGALPTATTTVTVNMKRYIRMPIFGNENYRMGEVTWLQLRQIRLSYLVPNGFTEDSSCTPGFDLEEFIFKVHRDHLPKGKQIGRVVFNNCDGRTRALFQSADKRFAVRTDGIVTLKRQVTLYEHHKMFAIHAWDSSGKKHTVSVRVVESPSDGLVLTFPKSAKRQKREWVTPDSSFPENSRGPFPAQVVQIKSDFVKETPMTYTITGEGVDVDPKGIFTIDQQGWIYVIQALDREKKASYKLTAHAKGTYMNVEEKPRELVINVIDQNDNRPEFVQNPFNGNVPEAAKNGDVFMQVTATDADDPKTYNAEVWYSIVSQDPPVPKPMMFGINEITGGIYVKEASLDRLVCSKYTLTIQAADLQGTGMSSTGSAVITVTDSNNNAPQFEKPSYTVSVPENKVGVVVARLPVTDEDEVGSPAWSTKYRIISGDKNGFFNVSTGPSQLEGIITTVKPLDFEKTRQYFLSVIVENDEPFVGALHTATTTVTVNVQDVNEPPEFIPKEKTISVAEDIPVGSDLVTFTATDPDTAKTQIITYKISSDPQNWLSITETGLVKVIKEMDREALVNKDGKYKVIVLAMDDEKPPATGTGTLVIDLQDVNDNRPYIVEKSFKTCNRDSTPVLLSIMDKDGDPFGPPFRVVPVGDTGKNWSATMNETSTGVFISMITKLDQDDYHLILNVYDKDGNAQDCTVKASVCDCAGDAVQCNEKLVAGMPLFGVLGILGGILALLLLVLLLLMFMRRSGKKEEPLLPDDDVRDTIYYYDEEGGGEDDQDFDLSVLHRGLDNRPDVFRNDVAPTFLPAPMYRPRPANPEEIGTFIDDNLKAADTDPTAPPYDSLLVFDYEGGGSEAGSLSSLNSDSSGPDQDYDFLHEWGPRFRKLADMYGGGED</sequence>
<name>A0A553R200_9TELE</name>
<dbReference type="GO" id="GO:0030010">
    <property type="term" value="P:establishment of cell polarity"/>
    <property type="evidence" value="ECO:0007669"/>
    <property type="project" value="UniProtKB-ARBA"/>
</dbReference>
<accession>A0A553R200</accession>
<evidence type="ECO:0000256" key="26">
    <source>
        <dbReference type="SAM" id="SignalP"/>
    </source>
</evidence>
<dbReference type="PROSITE" id="PS50268">
    <property type="entry name" value="CADHERIN_2"/>
    <property type="match status" value="7"/>
</dbReference>
<keyword evidence="19" id="KW-0325">Glycoprotein</keyword>
<dbReference type="SMART" id="SM00112">
    <property type="entry name" value="CA"/>
    <property type="match status" value="7"/>
</dbReference>
<dbReference type="GO" id="GO:0007043">
    <property type="term" value="P:cell-cell junction assembly"/>
    <property type="evidence" value="ECO:0007669"/>
    <property type="project" value="TreeGrafter"/>
</dbReference>
<dbReference type="FunFam" id="2.60.40.60:FF:000019">
    <property type="entry name" value="Cadherin 2"/>
    <property type="match status" value="2"/>
</dbReference>
<dbReference type="PANTHER" id="PTHR24027:SF319">
    <property type="entry name" value="CADHERIN-1"/>
    <property type="match status" value="1"/>
</dbReference>
<feature type="domain" description="Cadherin" evidence="27">
    <location>
        <begin position="600"/>
        <end position="711"/>
    </location>
</feature>
<evidence type="ECO:0000259" key="27">
    <source>
        <dbReference type="PROSITE" id="PS50268"/>
    </source>
</evidence>
<dbReference type="FunFam" id="2.60.40.60:FF:000011">
    <property type="entry name" value="Cadherin 1"/>
    <property type="match status" value="2"/>
</dbReference>
<evidence type="ECO:0000256" key="11">
    <source>
        <dbReference type="ARBA" id="ARBA00022737"/>
    </source>
</evidence>
<evidence type="ECO:0000256" key="10">
    <source>
        <dbReference type="ARBA" id="ARBA00022729"/>
    </source>
</evidence>
<dbReference type="GO" id="GO:0042074">
    <property type="term" value="P:cell migration involved in gastrulation"/>
    <property type="evidence" value="ECO:0007669"/>
    <property type="project" value="UniProtKB-ARBA"/>
</dbReference>
<feature type="signal peptide" evidence="26">
    <location>
        <begin position="1"/>
        <end position="21"/>
    </location>
</feature>
<feature type="domain" description="Cadherin" evidence="27">
    <location>
        <begin position="128"/>
        <end position="237"/>
    </location>
</feature>
<comment type="subcellular location">
    <subcellularLocation>
        <location evidence="4">Cell junction</location>
        <location evidence="4">Adherens junction</location>
    </subcellularLocation>
    <subcellularLocation>
        <location evidence="2 22">Cell membrane</location>
        <topology evidence="2 22">Single-pass type I membrane protein</topology>
    </subcellularLocation>
    <subcellularLocation>
        <location evidence="3">Cytoplasm</location>
    </subcellularLocation>
    <subcellularLocation>
        <location evidence="1">Endosome</location>
    </subcellularLocation>
    <subcellularLocation>
        <location evidence="5">Golgi apparatus</location>
        <location evidence="5">trans-Golgi network</location>
    </subcellularLocation>
</comment>
<evidence type="ECO:0000256" key="25">
    <source>
        <dbReference type="SAM" id="Phobius"/>
    </source>
</evidence>
<keyword evidence="16 25" id="KW-1133">Transmembrane helix</keyword>
<dbReference type="Gene3D" id="4.10.900.10">
    <property type="entry name" value="TCF3-CBD (Catenin binding domain)"/>
    <property type="match status" value="1"/>
</dbReference>
<evidence type="ECO:0000256" key="22">
    <source>
        <dbReference type="RuleBase" id="RU003318"/>
    </source>
</evidence>
<dbReference type="GO" id="GO:0060027">
    <property type="term" value="P:convergent extension involved in gastrulation"/>
    <property type="evidence" value="ECO:0007669"/>
    <property type="project" value="UniProtKB-ARBA"/>
</dbReference>
<keyword evidence="14 22" id="KW-0130">Cell adhesion</keyword>
<evidence type="ECO:0000256" key="19">
    <source>
        <dbReference type="ARBA" id="ARBA00023180"/>
    </source>
</evidence>
<dbReference type="GO" id="GO:0005912">
    <property type="term" value="C:adherens junction"/>
    <property type="evidence" value="ECO:0007669"/>
    <property type="project" value="UniProtKB-SubCell"/>
</dbReference>
<evidence type="ECO:0000256" key="20">
    <source>
        <dbReference type="ARBA" id="ARBA00023893"/>
    </source>
</evidence>
<dbReference type="FunFam" id="2.60.40.60:FF:000191">
    <property type="entry name" value="Cadherin 1"/>
    <property type="match status" value="1"/>
</dbReference>
<dbReference type="GO" id="GO:0005794">
    <property type="term" value="C:Golgi apparatus"/>
    <property type="evidence" value="ECO:0007669"/>
    <property type="project" value="UniProtKB-SubCell"/>
</dbReference>
<evidence type="ECO:0000256" key="18">
    <source>
        <dbReference type="ARBA" id="ARBA00023136"/>
    </source>
</evidence>
<feature type="domain" description="Cadherin" evidence="27">
    <location>
        <begin position="238"/>
        <end position="349"/>
    </location>
</feature>
<gene>
    <name evidence="28" type="ORF">DNTS_026767</name>
</gene>
<evidence type="ECO:0000313" key="29">
    <source>
        <dbReference type="Proteomes" id="UP000316079"/>
    </source>
</evidence>
<dbReference type="GO" id="GO:0005768">
    <property type="term" value="C:endosome"/>
    <property type="evidence" value="ECO:0007669"/>
    <property type="project" value="UniProtKB-SubCell"/>
</dbReference>
<dbReference type="SMART" id="SM01055">
    <property type="entry name" value="Cadherin_pro"/>
    <property type="match status" value="1"/>
</dbReference>
<dbReference type="Gene3D" id="2.60.40.60">
    <property type="entry name" value="Cadherins"/>
    <property type="match status" value="9"/>
</dbReference>
<dbReference type="InterPro" id="IPR014868">
    <property type="entry name" value="Cadherin_pro_dom"/>
</dbReference>
<feature type="chain" id="PRO_5022246282" description="Cadherin-1" evidence="26">
    <location>
        <begin position="22"/>
        <end position="1212"/>
    </location>
</feature>
<dbReference type="InterPro" id="IPR015919">
    <property type="entry name" value="Cadherin-like_sf"/>
</dbReference>
<dbReference type="InterPro" id="IPR020894">
    <property type="entry name" value="Cadherin_CS"/>
</dbReference>
<dbReference type="PANTHER" id="PTHR24027">
    <property type="entry name" value="CADHERIN-23"/>
    <property type="match status" value="1"/>
</dbReference>
<dbReference type="InterPro" id="IPR002126">
    <property type="entry name" value="Cadherin-like_dom"/>
</dbReference>
<feature type="domain" description="Cadherin" evidence="27">
    <location>
        <begin position="493"/>
        <end position="599"/>
    </location>
</feature>
<evidence type="ECO:0000256" key="24">
    <source>
        <dbReference type="SAM" id="MobiDB-lite"/>
    </source>
</evidence>
<dbReference type="GO" id="GO:0016339">
    <property type="term" value="P:calcium-dependent cell-cell adhesion via plasma membrane cell adhesion molecules"/>
    <property type="evidence" value="ECO:0007669"/>
    <property type="project" value="TreeGrafter"/>
</dbReference>
<dbReference type="Pfam" id="PF00028">
    <property type="entry name" value="Cadherin"/>
    <property type="match status" value="7"/>
</dbReference>
<dbReference type="GO" id="GO:0008013">
    <property type="term" value="F:beta-catenin binding"/>
    <property type="evidence" value="ECO:0007669"/>
    <property type="project" value="TreeGrafter"/>
</dbReference>
<dbReference type="STRING" id="623744.A0A553R200"/>
<keyword evidence="10 26" id="KW-0732">Signal</keyword>
<keyword evidence="17" id="KW-0333">Golgi apparatus</keyword>
<evidence type="ECO:0000256" key="7">
    <source>
        <dbReference type="ARBA" id="ARBA00022490"/>
    </source>
</evidence>
<dbReference type="GO" id="GO:0000902">
    <property type="term" value="P:cell morphogenesis"/>
    <property type="evidence" value="ECO:0007669"/>
    <property type="project" value="TreeGrafter"/>
</dbReference>
<dbReference type="GO" id="GO:0016342">
    <property type="term" value="C:catenin complex"/>
    <property type="evidence" value="ECO:0007669"/>
    <property type="project" value="TreeGrafter"/>
</dbReference>
<keyword evidence="12" id="KW-0967">Endosome</keyword>
<keyword evidence="29" id="KW-1185">Reference proteome</keyword>
<dbReference type="GO" id="GO:0007498">
    <property type="term" value="P:mesoderm development"/>
    <property type="evidence" value="ECO:0007669"/>
    <property type="project" value="UniProtKB-ARBA"/>
</dbReference>
<dbReference type="InterPro" id="IPR027397">
    <property type="entry name" value="Catenin-bd_sf"/>
</dbReference>
<dbReference type="GO" id="GO:0007156">
    <property type="term" value="P:homophilic cell adhesion via plasma membrane adhesion molecules"/>
    <property type="evidence" value="ECO:0007669"/>
    <property type="project" value="InterPro"/>
</dbReference>
<evidence type="ECO:0000256" key="8">
    <source>
        <dbReference type="ARBA" id="ARBA00022692"/>
    </source>
</evidence>
<feature type="domain" description="Cadherin" evidence="27">
    <location>
        <begin position="824"/>
        <end position="930"/>
    </location>
</feature>
<evidence type="ECO:0000256" key="13">
    <source>
        <dbReference type="ARBA" id="ARBA00022837"/>
    </source>
</evidence>
<evidence type="ECO:0000256" key="3">
    <source>
        <dbReference type="ARBA" id="ARBA00004496"/>
    </source>
</evidence>
<feature type="region of interest" description="Disordered" evidence="24">
    <location>
        <begin position="1172"/>
        <end position="1191"/>
    </location>
</feature>
<comment type="function">
    <text evidence="23">Cadherins are calcium-dependent cell adhesion proteins.</text>
</comment>
<dbReference type="FunFam" id="2.60.40.60:FF:000095">
    <property type="entry name" value="Cadherin 13"/>
    <property type="match status" value="1"/>
</dbReference>
<keyword evidence="11" id="KW-0677">Repeat</keyword>
<evidence type="ECO:0000256" key="21">
    <source>
        <dbReference type="PROSITE-ProRule" id="PRU00043"/>
    </source>
</evidence>
<evidence type="ECO:0000256" key="9">
    <source>
        <dbReference type="ARBA" id="ARBA00022723"/>
    </source>
</evidence>
<dbReference type="AlphaFoldDB" id="A0A553R200"/>
<dbReference type="EMBL" id="SRMA01025316">
    <property type="protein sequence ID" value="TRY96191.1"/>
    <property type="molecule type" value="Genomic_DNA"/>
</dbReference>
<evidence type="ECO:0000256" key="12">
    <source>
        <dbReference type="ARBA" id="ARBA00022753"/>
    </source>
</evidence>
<feature type="domain" description="Cadherin" evidence="27">
    <location>
        <begin position="712"/>
        <end position="823"/>
    </location>
</feature>
<evidence type="ECO:0000256" key="17">
    <source>
        <dbReference type="ARBA" id="ARBA00023034"/>
    </source>
</evidence>
<keyword evidence="15" id="KW-0965">Cell junction</keyword>
<evidence type="ECO:0000256" key="16">
    <source>
        <dbReference type="ARBA" id="ARBA00022989"/>
    </source>
</evidence>
<evidence type="ECO:0000256" key="5">
    <source>
        <dbReference type="ARBA" id="ARBA00004601"/>
    </source>
</evidence>
<dbReference type="Proteomes" id="UP000316079">
    <property type="component" value="Unassembled WGS sequence"/>
</dbReference>
<evidence type="ECO:0000256" key="4">
    <source>
        <dbReference type="ARBA" id="ARBA00004536"/>
    </source>
</evidence>
<keyword evidence="8 22" id="KW-0812">Transmembrane</keyword>
<evidence type="ECO:0000256" key="23">
    <source>
        <dbReference type="RuleBase" id="RU004357"/>
    </source>
</evidence>
<dbReference type="GO" id="GO:0044331">
    <property type="term" value="P:cell-cell adhesion mediated by cadherin"/>
    <property type="evidence" value="ECO:0007669"/>
    <property type="project" value="TreeGrafter"/>
</dbReference>
<dbReference type="InterPro" id="IPR039808">
    <property type="entry name" value="Cadherin"/>
</dbReference>
<dbReference type="PROSITE" id="PS00232">
    <property type="entry name" value="CADHERIN_1"/>
    <property type="match status" value="2"/>
</dbReference>
<dbReference type="GO" id="GO:0001841">
    <property type="term" value="P:neural tube formation"/>
    <property type="evidence" value="ECO:0007669"/>
    <property type="project" value="UniProtKB-ARBA"/>
</dbReference>
<dbReference type="GO" id="GO:0005509">
    <property type="term" value="F:calcium ion binding"/>
    <property type="evidence" value="ECO:0007669"/>
    <property type="project" value="UniProtKB-UniRule"/>
</dbReference>
<dbReference type="Pfam" id="PF01049">
    <property type="entry name" value="CADH_Y-type_LIR"/>
    <property type="match status" value="1"/>
</dbReference>
<feature type="transmembrane region" description="Helical" evidence="25">
    <location>
        <begin position="1039"/>
        <end position="1062"/>
    </location>
</feature>
<feature type="domain" description="Cadherin" evidence="27">
    <location>
        <begin position="52"/>
        <end position="127"/>
    </location>
</feature>
<dbReference type="OrthoDB" id="6079678at2759"/>
<feature type="compositionally biased region" description="Low complexity" evidence="24">
    <location>
        <begin position="1173"/>
        <end position="1185"/>
    </location>
</feature>
<dbReference type="InterPro" id="IPR000233">
    <property type="entry name" value="Cadherin_Y-type_LIR"/>
</dbReference>
<keyword evidence="18 25" id="KW-0472">Membrane</keyword>
<evidence type="ECO:0000256" key="6">
    <source>
        <dbReference type="ARBA" id="ARBA00022475"/>
    </source>
</evidence>
<dbReference type="FunFam" id="4.10.900.10:FF:000001">
    <property type="entry name" value="Cadherin 2"/>
    <property type="match status" value="1"/>
</dbReference>
<dbReference type="GO" id="GO:0034332">
    <property type="term" value="P:adherens junction organization"/>
    <property type="evidence" value="ECO:0007669"/>
    <property type="project" value="UniProtKB-ARBA"/>
</dbReference>
<dbReference type="Pfam" id="PF08758">
    <property type="entry name" value="Cadherin_pro"/>
    <property type="match status" value="1"/>
</dbReference>
<dbReference type="GO" id="GO:0007398">
    <property type="term" value="P:ectoderm development"/>
    <property type="evidence" value="ECO:0007669"/>
    <property type="project" value="UniProtKB-ARBA"/>
</dbReference>
<dbReference type="PRINTS" id="PR00205">
    <property type="entry name" value="CADHERIN"/>
</dbReference>
<reference evidence="28 29" key="1">
    <citation type="journal article" date="2019" name="Sci. Data">
        <title>Hybrid genome assembly and annotation of Danionella translucida.</title>
        <authorList>
            <person name="Kadobianskyi M."/>
            <person name="Schulze L."/>
            <person name="Schuelke M."/>
            <person name="Judkewitz B."/>
        </authorList>
    </citation>
    <scope>NUCLEOTIDE SEQUENCE [LARGE SCALE GENOMIC DNA]</scope>
    <source>
        <strain evidence="28 29">Bolton</strain>
    </source>
</reference>
<keyword evidence="9" id="KW-0479">Metal-binding</keyword>
<evidence type="ECO:0000256" key="1">
    <source>
        <dbReference type="ARBA" id="ARBA00004177"/>
    </source>
</evidence>
<evidence type="ECO:0000313" key="28">
    <source>
        <dbReference type="EMBL" id="TRY96191.1"/>
    </source>
</evidence>
<evidence type="ECO:0000256" key="15">
    <source>
        <dbReference type="ARBA" id="ARBA00022949"/>
    </source>
</evidence>
<keyword evidence="13 21" id="KW-0106">Calcium</keyword>
<comment type="caution">
    <text evidence="28">The sequence shown here is derived from an EMBL/GenBank/DDBJ whole genome shotgun (WGS) entry which is preliminary data.</text>
</comment>
<proteinExistence type="predicted"/>